<dbReference type="GO" id="GO:0097347">
    <property type="term" value="C:TAM protein secretion complex"/>
    <property type="evidence" value="ECO:0007669"/>
    <property type="project" value="TreeGrafter"/>
</dbReference>
<evidence type="ECO:0000256" key="6">
    <source>
        <dbReference type="ARBA" id="ARBA00023237"/>
    </source>
</evidence>
<dbReference type="InterPro" id="IPR039910">
    <property type="entry name" value="D15-like"/>
</dbReference>
<evidence type="ECO:0000259" key="8">
    <source>
        <dbReference type="Pfam" id="PF07244"/>
    </source>
</evidence>
<evidence type="ECO:0000313" key="10">
    <source>
        <dbReference type="Proteomes" id="UP000739411"/>
    </source>
</evidence>
<dbReference type="AlphaFoldDB" id="A0A935K3Z1"/>
<dbReference type="PANTHER" id="PTHR12815">
    <property type="entry name" value="SORTING AND ASSEMBLY MACHINERY SAMM50 PROTEIN FAMILY MEMBER"/>
    <property type="match status" value="1"/>
</dbReference>
<keyword evidence="6" id="KW-0998">Cell outer membrane</keyword>
<name>A0A935K3Z1_9RHOO</name>
<feature type="domain" description="Bacterial surface antigen (D15)" evidence="7">
    <location>
        <begin position="236"/>
        <end position="537"/>
    </location>
</feature>
<protein>
    <submittedName>
        <fullName evidence="9">Outer membrane protein assembly factor</fullName>
    </submittedName>
</protein>
<dbReference type="Pfam" id="PF01103">
    <property type="entry name" value="Omp85"/>
    <property type="match status" value="1"/>
</dbReference>
<evidence type="ECO:0000256" key="1">
    <source>
        <dbReference type="ARBA" id="ARBA00004370"/>
    </source>
</evidence>
<accession>A0A935K3Z1</accession>
<dbReference type="InterPro" id="IPR010827">
    <property type="entry name" value="BamA/TamA_POTRA"/>
</dbReference>
<comment type="subcellular location">
    <subcellularLocation>
        <location evidence="1">Membrane</location>
    </subcellularLocation>
</comment>
<feature type="domain" description="POTRA" evidence="8">
    <location>
        <begin position="154"/>
        <end position="232"/>
    </location>
</feature>
<reference evidence="9 10" key="1">
    <citation type="submission" date="2020-10" db="EMBL/GenBank/DDBJ databases">
        <title>Connecting structure to function with the recovery of over 1000 high-quality activated sludge metagenome-assembled genomes encoding full-length rRNA genes using long-read sequencing.</title>
        <authorList>
            <person name="Singleton C.M."/>
            <person name="Petriglieri F."/>
            <person name="Kristensen J.M."/>
            <person name="Kirkegaard R.H."/>
            <person name="Michaelsen T.Y."/>
            <person name="Andersen M.H."/>
            <person name="Karst S.M."/>
            <person name="Dueholm M.S."/>
            <person name="Nielsen P.H."/>
            <person name="Albertsen M."/>
        </authorList>
    </citation>
    <scope>NUCLEOTIDE SEQUENCE [LARGE SCALE GENOMIC DNA]</scope>
    <source>
        <strain evidence="9">EsbW_18-Q3-R4-48_BATAC.463</strain>
    </source>
</reference>
<evidence type="ECO:0000256" key="5">
    <source>
        <dbReference type="ARBA" id="ARBA00023136"/>
    </source>
</evidence>
<dbReference type="Pfam" id="PF07244">
    <property type="entry name" value="POTRA"/>
    <property type="match status" value="1"/>
</dbReference>
<dbReference type="EMBL" id="JADJMS010000017">
    <property type="protein sequence ID" value="MBK7415227.1"/>
    <property type="molecule type" value="Genomic_DNA"/>
</dbReference>
<dbReference type="InterPro" id="IPR000184">
    <property type="entry name" value="Bac_surfAg_D15"/>
</dbReference>
<keyword evidence="5" id="KW-0472">Membrane</keyword>
<gene>
    <name evidence="9" type="ORF">IPJ38_09110</name>
</gene>
<dbReference type="PANTHER" id="PTHR12815:SF47">
    <property type="entry name" value="TRANSLOCATION AND ASSEMBLY MODULE SUBUNIT TAMA"/>
    <property type="match status" value="1"/>
</dbReference>
<dbReference type="GO" id="GO:0009279">
    <property type="term" value="C:cell outer membrane"/>
    <property type="evidence" value="ECO:0007669"/>
    <property type="project" value="TreeGrafter"/>
</dbReference>
<proteinExistence type="predicted"/>
<dbReference type="Gene3D" id="3.10.20.310">
    <property type="entry name" value="membrane protein fhac"/>
    <property type="match status" value="2"/>
</dbReference>
<sequence>MVLAGEVALDAPEEIVELLEPYLPEEVGSTQAQKLSREILSTEGYFSPLFEIREMDGELSLKIDPGPRTKITTVNVTVDGKIDPKIRDEVIASWSLPVGQAFRQDDWSSAKTHLLSRLLASDHAAAKLLDSEAEIDPPNASASLTAHYDAGPRYRFGELRIEGLQRYNPDLVQRYNRVISPGDPYREEKLSALQSTLQATPYFSSVSVQLDQEAGATDGDTVDAPVIVRLRERAAHRISFGAGASSNTGARVEANYHTPNLFNQAWTLDSGLRLEQKKQTAYTDVFFPPDEKNRRHGLGVMAEGTNIQGLQTERYAFGAQSIQQRGSIEQRLSLQWQKEHLRPDGAEETVSIALVPNVMWTWRKVDNPLNPQRGAVIQAQIGGATKAVISDQNFLRLHSRVQQFIPLGKADTLILHGEIGYTAAESRQGIPQDYLFRTGGTGSVRGYAYQSLGVKEGAAIVGGRYLAVGSIEATHWLDDSWGIAAFVDAGDAVDSLQDARLAVGYGLGGRWRSPAGPLGIDLAYGQRTSKLQLHFSLAIPF</sequence>
<keyword evidence="2" id="KW-1134">Transmembrane beta strand</keyword>
<comment type="caution">
    <text evidence="9">The sequence shown here is derived from an EMBL/GenBank/DDBJ whole genome shotgun (WGS) entry which is preliminary data.</text>
</comment>
<evidence type="ECO:0000259" key="7">
    <source>
        <dbReference type="Pfam" id="PF01103"/>
    </source>
</evidence>
<dbReference type="Gene3D" id="2.40.160.50">
    <property type="entry name" value="membrane protein fhac: a member of the omp85/tpsb transporter family"/>
    <property type="match status" value="1"/>
</dbReference>
<organism evidence="9 10">
    <name type="scientific">Candidatus Dechloromonas phosphorivorans</name>
    <dbReference type="NCBI Taxonomy" id="2899244"/>
    <lineage>
        <taxon>Bacteria</taxon>
        <taxon>Pseudomonadati</taxon>
        <taxon>Pseudomonadota</taxon>
        <taxon>Betaproteobacteria</taxon>
        <taxon>Rhodocyclales</taxon>
        <taxon>Azonexaceae</taxon>
        <taxon>Dechloromonas</taxon>
    </lineage>
</organism>
<evidence type="ECO:0000256" key="2">
    <source>
        <dbReference type="ARBA" id="ARBA00022452"/>
    </source>
</evidence>
<evidence type="ECO:0000256" key="3">
    <source>
        <dbReference type="ARBA" id="ARBA00022692"/>
    </source>
</evidence>
<dbReference type="GO" id="GO:0009306">
    <property type="term" value="P:protein secretion"/>
    <property type="evidence" value="ECO:0007669"/>
    <property type="project" value="TreeGrafter"/>
</dbReference>
<evidence type="ECO:0000313" key="9">
    <source>
        <dbReference type="EMBL" id="MBK7415227.1"/>
    </source>
</evidence>
<keyword evidence="3" id="KW-0812">Transmembrane</keyword>
<keyword evidence="4" id="KW-0732">Signal</keyword>
<evidence type="ECO:0000256" key="4">
    <source>
        <dbReference type="ARBA" id="ARBA00022729"/>
    </source>
</evidence>
<dbReference type="Proteomes" id="UP000739411">
    <property type="component" value="Unassembled WGS sequence"/>
</dbReference>